<dbReference type="EMBL" id="CAJHNH020001024">
    <property type="protein sequence ID" value="CAG5121112.1"/>
    <property type="molecule type" value="Genomic_DNA"/>
</dbReference>
<comment type="caution">
    <text evidence="2">The sequence shown here is derived from an EMBL/GenBank/DDBJ whole genome shotgun (WGS) entry which is preliminary data.</text>
</comment>
<protein>
    <submittedName>
        <fullName evidence="2">Uncharacterized protein</fullName>
    </submittedName>
</protein>
<accession>A0A8S3Z0J7</accession>
<feature type="compositionally biased region" description="Basic and acidic residues" evidence="1">
    <location>
        <begin position="1"/>
        <end position="14"/>
    </location>
</feature>
<organism evidence="2 3">
    <name type="scientific">Candidula unifasciata</name>
    <dbReference type="NCBI Taxonomy" id="100452"/>
    <lineage>
        <taxon>Eukaryota</taxon>
        <taxon>Metazoa</taxon>
        <taxon>Spiralia</taxon>
        <taxon>Lophotrochozoa</taxon>
        <taxon>Mollusca</taxon>
        <taxon>Gastropoda</taxon>
        <taxon>Heterobranchia</taxon>
        <taxon>Euthyneura</taxon>
        <taxon>Panpulmonata</taxon>
        <taxon>Eupulmonata</taxon>
        <taxon>Stylommatophora</taxon>
        <taxon>Helicina</taxon>
        <taxon>Helicoidea</taxon>
        <taxon>Geomitridae</taxon>
        <taxon>Candidula</taxon>
    </lineage>
</organism>
<evidence type="ECO:0000256" key="1">
    <source>
        <dbReference type="SAM" id="MobiDB-lite"/>
    </source>
</evidence>
<feature type="non-terminal residue" evidence="2">
    <location>
        <position position="65"/>
    </location>
</feature>
<evidence type="ECO:0000313" key="2">
    <source>
        <dbReference type="EMBL" id="CAG5121112.1"/>
    </source>
</evidence>
<sequence>MATKTDEKSKLDRFQHHRSASDPKPCLDSLSIPGDSSDGAAGDSSSWAAGSTTTPRPGKGKLMKE</sequence>
<reference evidence="2" key="1">
    <citation type="submission" date="2021-04" db="EMBL/GenBank/DDBJ databases">
        <authorList>
            <consortium name="Molecular Ecology Group"/>
        </authorList>
    </citation>
    <scope>NUCLEOTIDE SEQUENCE</scope>
</reference>
<dbReference type="Proteomes" id="UP000678393">
    <property type="component" value="Unassembled WGS sequence"/>
</dbReference>
<name>A0A8S3Z0J7_9EUPU</name>
<feature type="region of interest" description="Disordered" evidence="1">
    <location>
        <begin position="1"/>
        <end position="65"/>
    </location>
</feature>
<evidence type="ECO:0000313" key="3">
    <source>
        <dbReference type="Proteomes" id="UP000678393"/>
    </source>
</evidence>
<dbReference type="AlphaFoldDB" id="A0A8S3Z0J7"/>
<keyword evidence="3" id="KW-1185">Reference proteome</keyword>
<gene>
    <name evidence="2" type="ORF">CUNI_LOCUS6670</name>
</gene>
<proteinExistence type="predicted"/>
<feature type="compositionally biased region" description="Low complexity" evidence="1">
    <location>
        <begin position="34"/>
        <end position="51"/>
    </location>
</feature>